<keyword evidence="1" id="KW-1133">Transmembrane helix</keyword>
<evidence type="ECO:0000313" key="3">
    <source>
        <dbReference type="Proteomes" id="UP001386955"/>
    </source>
</evidence>
<keyword evidence="3" id="KW-1185">Reference proteome</keyword>
<organism evidence="2 3">
    <name type="scientific">Psophocarpus tetragonolobus</name>
    <name type="common">Winged bean</name>
    <name type="synonym">Dolichos tetragonolobus</name>
    <dbReference type="NCBI Taxonomy" id="3891"/>
    <lineage>
        <taxon>Eukaryota</taxon>
        <taxon>Viridiplantae</taxon>
        <taxon>Streptophyta</taxon>
        <taxon>Embryophyta</taxon>
        <taxon>Tracheophyta</taxon>
        <taxon>Spermatophyta</taxon>
        <taxon>Magnoliopsida</taxon>
        <taxon>eudicotyledons</taxon>
        <taxon>Gunneridae</taxon>
        <taxon>Pentapetalae</taxon>
        <taxon>rosids</taxon>
        <taxon>fabids</taxon>
        <taxon>Fabales</taxon>
        <taxon>Fabaceae</taxon>
        <taxon>Papilionoideae</taxon>
        <taxon>50 kb inversion clade</taxon>
        <taxon>NPAAA clade</taxon>
        <taxon>indigoferoid/millettioid clade</taxon>
        <taxon>Phaseoleae</taxon>
        <taxon>Psophocarpus</taxon>
    </lineage>
</organism>
<evidence type="ECO:0000256" key="1">
    <source>
        <dbReference type="SAM" id="Phobius"/>
    </source>
</evidence>
<reference evidence="2 3" key="1">
    <citation type="submission" date="2024-01" db="EMBL/GenBank/DDBJ databases">
        <title>The genomes of 5 underutilized Papilionoideae crops provide insights into root nodulation and disease resistanc.</title>
        <authorList>
            <person name="Jiang F."/>
        </authorList>
    </citation>
    <scope>NUCLEOTIDE SEQUENCE [LARGE SCALE GENOMIC DNA]</scope>
    <source>
        <strain evidence="2">DUOXIRENSHENG_FW03</strain>
        <tissue evidence="2">Leaves</tissue>
    </source>
</reference>
<keyword evidence="1" id="KW-0812">Transmembrane</keyword>
<dbReference type="AlphaFoldDB" id="A0AAN9SVC7"/>
<keyword evidence="1" id="KW-0472">Membrane</keyword>
<name>A0AAN9SVC7_PSOTE</name>
<evidence type="ECO:0000313" key="2">
    <source>
        <dbReference type="EMBL" id="KAK7400858.1"/>
    </source>
</evidence>
<sequence length="126" mass="14894">MSTSNYVAIFAFILVFGFCGADNTIWIFDGLPKTRDTTRRTLYMTCDIGGQFQLLTGEKHSWNIRNDDLEHCNAQWGITRIGTLLSLPIILERTQKMIFWWIKEDGIFRSYNNLYWQKKPDWPHKI</sequence>
<dbReference type="EMBL" id="JAYMYS010000003">
    <property type="protein sequence ID" value="KAK7400858.1"/>
    <property type="molecule type" value="Genomic_DNA"/>
</dbReference>
<comment type="caution">
    <text evidence="2">The sequence shown here is derived from an EMBL/GenBank/DDBJ whole genome shotgun (WGS) entry which is preliminary data.</text>
</comment>
<accession>A0AAN9SVC7</accession>
<dbReference type="PANTHER" id="PTHR35630:SF1">
    <property type="entry name" value="LEGUMINOSIN GROUP486 SECRETED PEPTIDE"/>
    <property type="match status" value="1"/>
</dbReference>
<dbReference type="PANTHER" id="PTHR35630">
    <property type="entry name" value="LEGUMINOSIN GROUP486 SECRETED PEPTIDE"/>
    <property type="match status" value="1"/>
</dbReference>
<gene>
    <name evidence="2" type="ORF">VNO78_12166</name>
</gene>
<feature type="transmembrane region" description="Helical" evidence="1">
    <location>
        <begin position="6"/>
        <end position="28"/>
    </location>
</feature>
<dbReference type="Proteomes" id="UP001386955">
    <property type="component" value="Unassembled WGS sequence"/>
</dbReference>
<proteinExistence type="predicted"/>
<protein>
    <submittedName>
        <fullName evidence="2">Uncharacterized protein</fullName>
    </submittedName>
</protein>